<feature type="domain" description="Beta-xylosidase C-terminal Concanavalin A-like" evidence="7">
    <location>
        <begin position="332"/>
        <end position="472"/>
    </location>
</feature>
<reference evidence="9 11" key="2">
    <citation type="submission" date="2021-06" db="EMBL/GenBank/DDBJ databases">
        <title>Interrogation of the integrated mobile genetic elements in gut-associated Bacteroides with a consensus prediction approach.</title>
        <authorList>
            <person name="Campbell D.E."/>
            <person name="Leigh J.R."/>
            <person name="Kim T."/>
            <person name="England W."/>
            <person name="Whitaker R.J."/>
            <person name="Degnan P.H."/>
        </authorList>
    </citation>
    <scope>NUCLEOTIDE SEQUENCE [LARGE SCALE GENOMIC DNA]</scope>
    <source>
        <strain evidence="9 11">WAL8669</strain>
    </source>
</reference>
<evidence type="ECO:0000313" key="8">
    <source>
        <dbReference type="EMBL" id="KAB4487916.1"/>
    </source>
</evidence>
<keyword evidence="3 6" id="KW-0326">Glycosidase</keyword>
<reference evidence="8 10" key="1">
    <citation type="journal article" date="2019" name="Nat. Med.">
        <title>A library of human gut bacterial isolates paired with longitudinal multiomics data enables mechanistic microbiome research.</title>
        <authorList>
            <person name="Poyet M."/>
            <person name="Groussin M."/>
            <person name="Gibbons S.M."/>
            <person name="Avila-Pacheco J."/>
            <person name="Jiang X."/>
            <person name="Kearney S.M."/>
            <person name="Perrotta A.R."/>
            <person name="Berdy B."/>
            <person name="Zhao S."/>
            <person name="Lieberman T.D."/>
            <person name="Swanson P.K."/>
            <person name="Smith M."/>
            <person name="Roesemann S."/>
            <person name="Alexander J.E."/>
            <person name="Rich S.A."/>
            <person name="Livny J."/>
            <person name="Vlamakis H."/>
            <person name="Clish C."/>
            <person name="Bullock K."/>
            <person name="Deik A."/>
            <person name="Scott J."/>
            <person name="Pierce K.A."/>
            <person name="Xavier R.J."/>
            <person name="Alm E.J."/>
        </authorList>
    </citation>
    <scope>NUCLEOTIDE SEQUENCE [LARGE SCALE GENOMIC DNA]</scope>
    <source>
        <strain evidence="8 10">BIOML-A162</strain>
    </source>
</reference>
<dbReference type="Pfam" id="PF04616">
    <property type="entry name" value="Glyco_hydro_43"/>
    <property type="match status" value="1"/>
</dbReference>
<evidence type="ECO:0000256" key="4">
    <source>
        <dbReference type="PIRSR" id="PIRSR606710-1"/>
    </source>
</evidence>
<evidence type="ECO:0000313" key="10">
    <source>
        <dbReference type="Proteomes" id="UP000436858"/>
    </source>
</evidence>
<evidence type="ECO:0000256" key="5">
    <source>
        <dbReference type="PIRSR" id="PIRSR606710-2"/>
    </source>
</evidence>
<evidence type="ECO:0000256" key="1">
    <source>
        <dbReference type="ARBA" id="ARBA00009865"/>
    </source>
</evidence>
<evidence type="ECO:0000256" key="3">
    <source>
        <dbReference type="ARBA" id="ARBA00023295"/>
    </source>
</evidence>
<evidence type="ECO:0000259" key="7">
    <source>
        <dbReference type="Pfam" id="PF17851"/>
    </source>
</evidence>
<dbReference type="SUPFAM" id="SSF49899">
    <property type="entry name" value="Concanavalin A-like lectins/glucanases"/>
    <property type="match status" value="1"/>
</dbReference>
<dbReference type="GO" id="GO:0004553">
    <property type="term" value="F:hydrolase activity, hydrolyzing O-glycosyl compounds"/>
    <property type="evidence" value="ECO:0007669"/>
    <property type="project" value="InterPro"/>
</dbReference>
<dbReference type="SUPFAM" id="SSF75005">
    <property type="entry name" value="Arabinanase/levansucrase/invertase"/>
    <property type="match status" value="1"/>
</dbReference>
<proteinExistence type="inferred from homology"/>
<dbReference type="KEGG" id="btho:Btheta7330_04129"/>
<dbReference type="InterPro" id="IPR051795">
    <property type="entry name" value="Glycosyl_Hydrlase_43"/>
</dbReference>
<dbReference type="InterPro" id="IPR013320">
    <property type="entry name" value="ConA-like_dom_sf"/>
</dbReference>
<feature type="active site" description="Proton acceptor" evidence="4">
    <location>
        <position position="36"/>
    </location>
</feature>
<protein>
    <submittedName>
        <fullName evidence="8">Family 43 glycosylhydrolase</fullName>
    </submittedName>
</protein>
<dbReference type="CDD" id="cd08999">
    <property type="entry name" value="GH43_ABN-like"/>
    <property type="match status" value="1"/>
</dbReference>
<name>A0A0P0F983_BACT4</name>
<dbReference type="Gene3D" id="2.115.10.20">
    <property type="entry name" value="Glycosyl hydrolase domain, family 43"/>
    <property type="match status" value="1"/>
</dbReference>
<dbReference type="RefSeq" id="WP_011109097.1">
    <property type="nucleotide sequence ID" value="NZ_CAXKYD010000002.1"/>
</dbReference>
<dbReference type="Proteomes" id="UP000436858">
    <property type="component" value="Unassembled WGS sequence"/>
</dbReference>
<dbReference type="InterPro" id="IPR041542">
    <property type="entry name" value="GH43_C2"/>
</dbReference>
<dbReference type="GeneID" id="60925270"/>
<evidence type="ECO:0000256" key="6">
    <source>
        <dbReference type="RuleBase" id="RU361187"/>
    </source>
</evidence>
<dbReference type="EMBL" id="CP083680">
    <property type="protein sequence ID" value="UYU66526.1"/>
    <property type="molecule type" value="Genomic_DNA"/>
</dbReference>
<feature type="site" description="Important for catalytic activity, responsible for pKa modulation of the active site Glu and correct orientation of both the proton donor and substrate" evidence="5">
    <location>
        <position position="143"/>
    </location>
</feature>
<dbReference type="InterPro" id="IPR006710">
    <property type="entry name" value="Glyco_hydro_43"/>
</dbReference>
<dbReference type="OMA" id="PWENSPH"/>
<evidence type="ECO:0000313" key="9">
    <source>
        <dbReference type="EMBL" id="UYU66526.1"/>
    </source>
</evidence>
<dbReference type="PANTHER" id="PTHR42812">
    <property type="entry name" value="BETA-XYLOSIDASE"/>
    <property type="match status" value="1"/>
</dbReference>
<dbReference type="Proteomes" id="UP001156218">
    <property type="component" value="Chromosome"/>
</dbReference>
<dbReference type="PANTHER" id="PTHR42812:SF5">
    <property type="entry name" value="ENDO-ARABINASE"/>
    <property type="match status" value="1"/>
</dbReference>
<feature type="active site" description="Proton donor" evidence="4">
    <location>
        <position position="198"/>
    </location>
</feature>
<comment type="similarity">
    <text evidence="1 6">Belongs to the glycosyl hydrolase 43 family.</text>
</comment>
<sequence>MKKIGLFLFDICFALQMVAQEQNYFTNPVIRGDVPDPSVIRIEDTYYATGTSSEWAPFYPMFTSKDLVNWKQVGHVFTKQPSWTSNSFWAPELFYHNNKVYCYYTARQKSTGISYIGVATSDSPLHEFTDHGPIVEYGKEAIDAFIYDDNGQLYISWKAYGLDTRPIELLGCKLSADGLHLDGEPFTLLVDEKGIGMEGQYHFKEGDYYYIVYAAHGCCGPSSDYDVYVARARNYGGPYEKYSGNPILHGGEGDYKSCGHGTVVRTSDGRMFYMCHAYLKGDGFFIGRQPILQEMEMTDDHWVRFKTGNLAIAEQPIPFVGTKQEPLSDFEDNFKGNQLKVDWTWNYPYSDIHAVLKKGKLFLSGTPKNNNKYGTALCLRPQSPQYSCETKVINTGKGLKGLTLYGDDKNLIAWGIEGDKLILKVVKDDIESVLYDSAFASKEIYLKLEVEQGCIFHFYKSLDGKTWQSVQNTPFKGKSLIRWDRVQRPGLLHYGDKDVPAEFSYFKMKNLK</sequence>
<organism evidence="8 10">
    <name type="scientific">Bacteroides thetaiotaomicron</name>
    <dbReference type="NCBI Taxonomy" id="818"/>
    <lineage>
        <taxon>Bacteria</taxon>
        <taxon>Pseudomonadati</taxon>
        <taxon>Bacteroidota</taxon>
        <taxon>Bacteroidia</taxon>
        <taxon>Bacteroidales</taxon>
        <taxon>Bacteroidaceae</taxon>
        <taxon>Bacteroides</taxon>
    </lineage>
</organism>
<dbReference type="EMBL" id="WCRY01000001">
    <property type="protein sequence ID" value="KAB4487916.1"/>
    <property type="molecule type" value="Genomic_DNA"/>
</dbReference>
<evidence type="ECO:0000313" key="11">
    <source>
        <dbReference type="Proteomes" id="UP001156218"/>
    </source>
</evidence>
<dbReference type="InterPro" id="IPR023296">
    <property type="entry name" value="Glyco_hydro_beta-prop_sf"/>
</dbReference>
<dbReference type="Pfam" id="PF17851">
    <property type="entry name" value="GH43_C2"/>
    <property type="match status" value="1"/>
</dbReference>
<accession>A0A0P0F983</accession>
<dbReference type="Gene3D" id="2.60.120.200">
    <property type="match status" value="1"/>
</dbReference>
<keyword evidence="2 6" id="KW-0378">Hydrolase</keyword>
<gene>
    <name evidence="8" type="ORF">GAN91_00500</name>
    <name evidence="9" type="ORF">KQP68_23710</name>
</gene>
<evidence type="ECO:0000256" key="2">
    <source>
        <dbReference type="ARBA" id="ARBA00022801"/>
    </source>
</evidence>
<dbReference type="AlphaFoldDB" id="A0A0P0F983"/>
<dbReference type="GO" id="GO:0005975">
    <property type="term" value="P:carbohydrate metabolic process"/>
    <property type="evidence" value="ECO:0007669"/>
    <property type="project" value="InterPro"/>
</dbReference>